<evidence type="ECO:0000313" key="2">
    <source>
        <dbReference type="EMBL" id="KAJ8475533.1"/>
    </source>
</evidence>
<dbReference type="Proteomes" id="UP001222027">
    <property type="component" value="Unassembled WGS sequence"/>
</dbReference>
<keyword evidence="3" id="KW-1185">Reference proteome</keyword>
<gene>
    <name evidence="2" type="ORF">OPV22_019260</name>
</gene>
<evidence type="ECO:0000313" key="3">
    <source>
        <dbReference type="Proteomes" id="UP001222027"/>
    </source>
</evidence>
<name>A0AAV8QG19_ENSVE</name>
<accession>A0AAV8QG19</accession>
<proteinExistence type="predicted"/>
<feature type="region of interest" description="Disordered" evidence="1">
    <location>
        <begin position="1"/>
        <end position="58"/>
    </location>
</feature>
<organism evidence="2 3">
    <name type="scientific">Ensete ventricosum</name>
    <name type="common">Abyssinian banana</name>
    <name type="synonym">Musa ensete</name>
    <dbReference type="NCBI Taxonomy" id="4639"/>
    <lineage>
        <taxon>Eukaryota</taxon>
        <taxon>Viridiplantae</taxon>
        <taxon>Streptophyta</taxon>
        <taxon>Embryophyta</taxon>
        <taxon>Tracheophyta</taxon>
        <taxon>Spermatophyta</taxon>
        <taxon>Magnoliopsida</taxon>
        <taxon>Liliopsida</taxon>
        <taxon>Zingiberales</taxon>
        <taxon>Musaceae</taxon>
        <taxon>Ensete</taxon>
    </lineage>
</organism>
<sequence length="114" mass="12763">MMLDLRYCPPPQTESQQCFVQKKSNPQKKFSLSIKLSSLRKEVNSPTEEEEDDREERAEGLRWAEHVESAGLRVALPGDTAVRHVEVGRALELGQPYLLQCVACVCLPTAEAPP</sequence>
<reference evidence="2 3" key="1">
    <citation type="submission" date="2022-12" db="EMBL/GenBank/DDBJ databases">
        <title>Chromosome-scale assembly of the Ensete ventricosum genome.</title>
        <authorList>
            <person name="Dussert Y."/>
            <person name="Stocks J."/>
            <person name="Wendawek A."/>
            <person name="Woldeyes F."/>
            <person name="Nichols R.A."/>
            <person name="Borrell J.S."/>
        </authorList>
    </citation>
    <scope>NUCLEOTIDE SEQUENCE [LARGE SCALE GENOMIC DNA]</scope>
    <source>
        <strain evidence="3">cv. Maze</strain>
        <tissue evidence="2">Seeds</tissue>
    </source>
</reference>
<dbReference type="AlphaFoldDB" id="A0AAV8QG19"/>
<protein>
    <submittedName>
        <fullName evidence="2">Uncharacterized protein</fullName>
    </submittedName>
</protein>
<feature type="compositionally biased region" description="Polar residues" evidence="1">
    <location>
        <begin position="13"/>
        <end position="24"/>
    </location>
</feature>
<comment type="caution">
    <text evidence="2">The sequence shown here is derived from an EMBL/GenBank/DDBJ whole genome shotgun (WGS) entry which is preliminary data.</text>
</comment>
<dbReference type="EMBL" id="JAQQAF010000006">
    <property type="protein sequence ID" value="KAJ8475533.1"/>
    <property type="molecule type" value="Genomic_DNA"/>
</dbReference>
<evidence type="ECO:0000256" key="1">
    <source>
        <dbReference type="SAM" id="MobiDB-lite"/>
    </source>
</evidence>
<feature type="compositionally biased region" description="Low complexity" evidence="1">
    <location>
        <begin position="28"/>
        <end position="37"/>
    </location>
</feature>